<feature type="transmembrane region" description="Helical" evidence="1">
    <location>
        <begin position="100"/>
        <end position="124"/>
    </location>
</feature>
<dbReference type="KEGG" id="psoj:PHYSODRAFT_410456"/>
<reference evidence="2 3" key="1">
    <citation type="journal article" date="2006" name="Science">
        <title>Phytophthora genome sequences uncover evolutionary origins and mechanisms of pathogenesis.</title>
        <authorList>
            <person name="Tyler B.M."/>
            <person name="Tripathy S."/>
            <person name="Zhang X."/>
            <person name="Dehal P."/>
            <person name="Jiang R.H."/>
            <person name="Aerts A."/>
            <person name="Arredondo F.D."/>
            <person name="Baxter L."/>
            <person name="Bensasson D."/>
            <person name="Beynon J.L."/>
            <person name="Chapman J."/>
            <person name="Damasceno C.M."/>
            <person name="Dorrance A.E."/>
            <person name="Dou D."/>
            <person name="Dickerman A.W."/>
            <person name="Dubchak I.L."/>
            <person name="Garbelotto M."/>
            <person name="Gijzen M."/>
            <person name="Gordon S.G."/>
            <person name="Govers F."/>
            <person name="Grunwald N.J."/>
            <person name="Huang W."/>
            <person name="Ivors K.L."/>
            <person name="Jones R.W."/>
            <person name="Kamoun S."/>
            <person name="Krampis K."/>
            <person name="Lamour K.H."/>
            <person name="Lee M.K."/>
            <person name="McDonald W.H."/>
            <person name="Medina M."/>
            <person name="Meijer H.J."/>
            <person name="Nordberg E.K."/>
            <person name="Maclean D.J."/>
            <person name="Ospina-Giraldo M.D."/>
            <person name="Morris P.F."/>
            <person name="Phuntumart V."/>
            <person name="Putnam N.H."/>
            <person name="Rash S."/>
            <person name="Rose J.K."/>
            <person name="Sakihama Y."/>
            <person name="Salamov A.A."/>
            <person name="Savidor A."/>
            <person name="Scheuring C.F."/>
            <person name="Smith B.M."/>
            <person name="Sobral B.W."/>
            <person name="Terry A."/>
            <person name="Torto-Alalibo T.A."/>
            <person name="Win J."/>
            <person name="Xu Z."/>
            <person name="Zhang H."/>
            <person name="Grigoriev I.V."/>
            <person name="Rokhsar D.S."/>
            <person name="Boore J.L."/>
        </authorList>
    </citation>
    <scope>NUCLEOTIDE SEQUENCE [LARGE SCALE GENOMIC DNA]</scope>
    <source>
        <strain evidence="2 3">P6497</strain>
    </source>
</reference>
<feature type="non-terminal residue" evidence="2">
    <location>
        <position position="1"/>
    </location>
</feature>
<dbReference type="InParanoid" id="G4ZHH1"/>
<keyword evidence="3" id="KW-1185">Reference proteome</keyword>
<keyword evidence="1" id="KW-1133">Transmembrane helix</keyword>
<dbReference type="OMA" id="SHIALMI"/>
<organism evidence="2 3">
    <name type="scientific">Phytophthora sojae (strain P6497)</name>
    <name type="common">Soybean stem and root rot agent</name>
    <name type="synonym">Phytophthora megasperma f. sp. glycines</name>
    <dbReference type="NCBI Taxonomy" id="1094619"/>
    <lineage>
        <taxon>Eukaryota</taxon>
        <taxon>Sar</taxon>
        <taxon>Stramenopiles</taxon>
        <taxon>Oomycota</taxon>
        <taxon>Peronosporomycetes</taxon>
        <taxon>Peronosporales</taxon>
        <taxon>Peronosporaceae</taxon>
        <taxon>Phytophthora</taxon>
    </lineage>
</organism>
<evidence type="ECO:0000313" key="3">
    <source>
        <dbReference type="Proteomes" id="UP000002640"/>
    </source>
</evidence>
<feature type="transmembrane region" description="Helical" evidence="1">
    <location>
        <begin position="69"/>
        <end position="88"/>
    </location>
</feature>
<feature type="transmembrane region" description="Helical" evidence="1">
    <location>
        <begin position="130"/>
        <end position="151"/>
    </location>
</feature>
<dbReference type="GeneID" id="20651666"/>
<feature type="transmembrane region" description="Helical" evidence="1">
    <location>
        <begin position="172"/>
        <end position="191"/>
    </location>
</feature>
<dbReference type="EMBL" id="JH159154">
    <property type="protein sequence ID" value="EGZ18051.1"/>
    <property type="molecule type" value="Genomic_DNA"/>
</dbReference>
<dbReference type="Proteomes" id="UP000002640">
    <property type="component" value="Unassembled WGS sequence"/>
</dbReference>
<keyword evidence="1" id="KW-0472">Membrane</keyword>
<feature type="transmembrane region" description="Helical" evidence="1">
    <location>
        <begin position="33"/>
        <end position="57"/>
    </location>
</feature>
<evidence type="ECO:0000256" key="1">
    <source>
        <dbReference type="SAM" id="Phobius"/>
    </source>
</evidence>
<accession>G4ZHH1</accession>
<feature type="non-terminal residue" evidence="2">
    <location>
        <position position="234"/>
    </location>
</feature>
<proteinExistence type="predicted"/>
<gene>
    <name evidence="2" type="ORF">PHYSODRAFT_410456</name>
</gene>
<dbReference type="RefSeq" id="XP_009527109.1">
    <property type="nucleotide sequence ID" value="XM_009528814.1"/>
</dbReference>
<name>G4ZHH1_PHYSP</name>
<keyword evidence="1" id="KW-0812">Transmembrane</keyword>
<evidence type="ECO:0000313" key="2">
    <source>
        <dbReference type="EMBL" id="EGZ18051.1"/>
    </source>
</evidence>
<protein>
    <submittedName>
        <fullName evidence="2">Uncharacterized protein</fullName>
    </submittedName>
</protein>
<sequence>SWQHSQIGHRSQYSVERLLAFQDYHQRTSITRVLAVCIVTPIPAMVAALLIDCIPFRPPSDGWRANYTVWIRLFLDAFAVAMGLTAQMKEVIVTGIISNTAAFAIAFGTAASYVSLAMLVAAMWRFPIPFFAVISVVPMVVFLCSFTVLAVGPRMLASSPVLRKQIKSQLKIVATQGFVAVIFPTVSAVFYRLSAVQQIAFVFITPFLKFATKQMIASSAEGLREYVGLVVVFS</sequence>
<dbReference type="AlphaFoldDB" id="G4ZHH1"/>